<gene>
    <name evidence="1" type="ORF">L288_16490</name>
</gene>
<name>T0GRI0_9SPHN</name>
<protein>
    <submittedName>
        <fullName evidence="1">Uncharacterized protein</fullName>
    </submittedName>
</protein>
<sequence length="48" mass="5336">MAQIHDNRCGVMAQSLALFVGEGVLPYENGGRYSPHGPLMNLIRQQEH</sequence>
<reference evidence="1 2" key="1">
    <citation type="journal article" date="2013" name="Genome Announc.">
        <title>Draft Genome Sequence of Sphingobium quisquiliarum Strain P25T, a Novel Hexachlorocyclohexane (HCH)-Degrading Bacterium Isolated from an HCH Dumpsite.</title>
        <authorList>
            <person name="Kumar Singh A."/>
            <person name="Sangwan N."/>
            <person name="Sharma A."/>
            <person name="Gupta V."/>
            <person name="Khurana J.P."/>
            <person name="Lal R."/>
        </authorList>
    </citation>
    <scope>NUCLEOTIDE SEQUENCE [LARGE SCALE GENOMIC DNA]</scope>
    <source>
        <strain evidence="1 2">P25</strain>
    </source>
</reference>
<dbReference type="AlphaFoldDB" id="T0GRI0"/>
<dbReference type="PATRIC" id="fig|1329909.3.peg.3176"/>
<evidence type="ECO:0000313" key="2">
    <source>
        <dbReference type="Proteomes" id="UP000015525"/>
    </source>
</evidence>
<accession>T0GRI0</accession>
<comment type="caution">
    <text evidence="1">The sequence shown here is derived from an EMBL/GenBank/DDBJ whole genome shotgun (WGS) entry which is preliminary data.</text>
</comment>
<keyword evidence="2" id="KW-1185">Reference proteome</keyword>
<proteinExistence type="predicted"/>
<dbReference type="EMBL" id="ATHO01000145">
    <property type="protein sequence ID" value="EQB02593.1"/>
    <property type="molecule type" value="Genomic_DNA"/>
</dbReference>
<evidence type="ECO:0000313" key="1">
    <source>
        <dbReference type="EMBL" id="EQB02593.1"/>
    </source>
</evidence>
<organism evidence="1 2">
    <name type="scientific">Sphingobium quisquiliarum P25</name>
    <dbReference type="NCBI Taxonomy" id="1329909"/>
    <lineage>
        <taxon>Bacteria</taxon>
        <taxon>Pseudomonadati</taxon>
        <taxon>Pseudomonadota</taxon>
        <taxon>Alphaproteobacteria</taxon>
        <taxon>Sphingomonadales</taxon>
        <taxon>Sphingomonadaceae</taxon>
        <taxon>Sphingobium</taxon>
    </lineage>
</organism>
<dbReference type="Proteomes" id="UP000015525">
    <property type="component" value="Unassembled WGS sequence"/>
</dbReference>